<keyword evidence="3" id="KW-1185">Reference proteome</keyword>
<proteinExistence type="predicted"/>
<dbReference type="EMBL" id="KB030979">
    <property type="protein sequence ID" value="ELK07276.1"/>
    <property type="molecule type" value="Genomic_DNA"/>
</dbReference>
<evidence type="ECO:0000313" key="3">
    <source>
        <dbReference type="Proteomes" id="UP000010552"/>
    </source>
</evidence>
<organism evidence="2 3">
    <name type="scientific">Pteropus alecto</name>
    <name type="common">Black flying fox</name>
    <dbReference type="NCBI Taxonomy" id="9402"/>
    <lineage>
        <taxon>Eukaryota</taxon>
        <taxon>Metazoa</taxon>
        <taxon>Chordata</taxon>
        <taxon>Craniata</taxon>
        <taxon>Vertebrata</taxon>
        <taxon>Euteleostomi</taxon>
        <taxon>Mammalia</taxon>
        <taxon>Eutheria</taxon>
        <taxon>Laurasiatheria</taxon>
        <taxon>Chiroptera</taxon>
        <taxon>Yinpterochiroptera</taxon>
        <taxon>Pteropodoidea</taxon>
        <taxon>Pteropodidae</taxon>
        <taxon>Pteropodinae</taxon>
        <taxon>Pteropus</taxon>
    </lineage>
</organism>
<protein>
    <submittedName>
        <fullName evidence="2">Uncharacterized protein</fullName>
    </submittedName>
</protein>
<evidence type="ECO:0000313" key="2">
    <source>
        <dbReference type="EMBL" id="ELK07276.1"/>
    </source>
</evidence>
<feature type="region of interest" description="Disordered" evidence="1">
    <location>
        <begin position="35"/>
        <end position="75"/>
    </location>
</feature>
<feature type="compositionally biased region" description="Polar residues" evidence="1">
    <location>
        <begin position="47"/>
        <end position="56"/>
    </location>
</feature>
<dbReference type="InParanoid" id="L5K935"/>
<evidence type="ECO:0000256" key="1">
    <source>
        <dbReference type="SAM" id="MobiDB-lite"/>
    </source>
</evidence>
<dbReference type="Proteomes" id="UP000010552">
    <property type="component" value="Unassembled WGS sequence"/>
</dbReference>
<feature type="compositionally biased region" description="Basic and acidic residues" evidence="1">
    <location>
        <begin position="66"/>
        <end position="75"/>
    </location>
</feature>
<dbReference type="AlphaFoldDB" id="L5K935"/>
<accession>L5K935</accession>
<gene>
    <name evidence="2" type="ORF">PAL_GLEAN10012529</name>
</gene>
<reference evidence="3" key="1">
    <citation type="journal article" date="2013" name="Science">
        <title>Comparative analysis of bat genomes provides insight into the evolution of flight and immunity.</title>
        <authorList>
            <person name="Zhang G."/>
            <person name="Cowled C."/>
            <person name="Shi Z."/>
            <person name="Huang Z."/>
            <person name="Bishop-Lilly K.A."/>
            <person name="Fang X."/>
            <person name="Wynne J.W."/>
            <person name="Xiong Z."/>
            <person name="Baker M.L."/>
            <person name="Zhao W."/>
            <person name="Tachedjian M."/>
            <person name="Zhu Y."/>
            <person name="Zhou P."/>
            <person name="Jiang X."/>
            <person name="Ng J."/>
            <person name="Yang L."/>
            <person name="Wu L."/>
            <person name="Xiao J."/>
            <person name="Feng Y."/>
            <person name="Chen Y."/>
            <person name="Sun X."/>
            <person name="Zhang Y."/>
            <person name="Marsh G.A."/>
            <person name="Crameri G."/>
            <person name="Broder C.C."/>
            <person name="Frey K.G."/>
            <person name="Wang L.F."/>
            <person name="Wang J."/>
        </authorList>
    </citation>
    <scope>NUCLEOTIDE SEQUENCE [LARGE SCALE GENOMIC DNA]</scope>
</reference>
<sequence length="75" mass="8096">MATTMIKYCQRETKTKTQFWHETKRPSGRIALSDATADGKDVGNGNAGTVSGNTHRYSPLGAQVSKVEDALTRPG</sequence>
<name>L5K935_PTEAL</name>